<accession>A0A834KQZ4</accession>
<keyword evidence="3" id="KW-1185">Reference proteome</keyword>
<feature type="region of interest" description="Disordered" evidence="1">
    <location>
        <begin position="47"/>
        <end position="66"/>
    </location>
</feature>
<evidence type="ECO:0000313" key="2">
    <source>
        <dbReference type="EMBL" id="KAF7411396.1"/>
    </source>
</evidence>
<evidence type="ECO:0000256" key="1">
    <source>
        <dbReference type="SAM" id="MobiDB-lite"/>
    </source>
</evidence>
<reference evidence="2" key="1">
    <citation type="journal article" date="2020" name="G3 (Bethesda)">
        <title>High-Quality Assemblies for Three Invasive Social Wasps from the &lt;i&gt;Vespula&lt;/i&gt; Genus.</title>
        <authorList>
            <person name="Harrop T.W.R."/>
            <person name="Guhlin J."/>
            <person name="McLaughlin G.M."/>
            <person name="Permina E."/>
            <person name="Stockwell P."/>
            <person name="Gilligan J."/>
            <person name="Le Lec M.F."/>
            <person name="Gruber M.A.M."/>
            <person name="Quinn O."/>
            <person name="Lovegrove M."/>
            <person name="Duncan E.J."/>
            <person name="Remnant E.J."/>
            <person name="Van Eeckhoven J."/>
            <person name="Graham B."/>
            <person name="Knapp R.A."/>
            <person name="Langford K.W."/>
            <person name="Kronenberg Z."/>
            <person name="Press M.O."/>
            <person name="Eacker S.M."/>
            <person name="Wilson-Rankin E.E."/>
            <person name="Purcell J."/>
            <person name="Lester P.J."/>
            <person name="Dearden P.K."/>
        </authorList>
    </citation>
    <scope>NUCLEOTIDE SEQUENCE</scope>
    <source>
        <strain evidence="2">Marl-1</strain>
    </source>
</reference>
<evidence type="ECO:0000313" key="3">
    <source>
        <dbReference type="Proteomes" id="UP000614350"/>
    </source>
</evidence>
<proteinExistence type="predicted"/>
<feature type="compositionally biased region" description="Basic and acidic residues" evidence="1">
    <location>
        <begin position="56"/>
        <end position="66"/>
    </location>
</feature>
<dbReference type="Proteomes" id="UP000614350">
    <property type="component" value="Unassembled WGS sequence"/>
</dbReference>
<comment type="caution">
    <text evidence="2">The sequence shown here is derived from an EMBL/GenBank/DDBJ whole genome shotgun (WGS) entry which is preliminary data.</text>
</comment>
<organism evidence="2 3">
    <name type="scientific">Vespula vulgaris</name>
    <name type="common">Yellow jacket</name>
    <name type="synonym">Wasp</name>
    <dbReference type="NCBI Taxonomy" id="7454"/>
    <lineage>
        <taxon>Eukaryota</taxon>
        <taxon>Metazoa</taxon>
        <taxon>Ecdysozoa</taxon>
        <taxon>Arthropoda</taxon>
        <taxon>Hexapoda</taxon>
        <taxon>Insecta</taxon>
        <taxon>Pterygota</taxon>
        <taxon>Neoptera</taxon>
        <taxon>Endopterygota</taxon>
        <taxon>Hymenoptera</taxon>
        <taxon>Apocrita</taxon>
        <taxon>Aculeata</taxon>
        <taxon>Vespoidea</taxon>
        <taxon>Vespidae</taxon>
        <taxon>Vespinae</taxon>
        <taxon>Vespula</taxon>
    </lineage>
</organism>
<sequence>MDSHEDAVGCKREVDGSKASSSRRGVTKKATPPRMLTACQRVVSASPRSCGTLGSEQRKSLESVAS</sequence>
<gene>
    <name evidence="2" type="ORF">HZH66_000292</name>
</gene>
<name>A0A834KQZ4_VESVU</name>
<dbReference type="AlphaFoldDB" id="A0A834KQZ4"/>
<dbReference type="EMBL" id="JACSEA010000001">
    <property type="protein sequence ID" value="KAF7411396.1"/>
    <property type="molecule type" value="Genomic_DNA"/>
</dbReference>
<feature type="region of interest" description="Disordered" evidence="1">
    <location>
        <begin position="1"/>
        <end position="35"/>
    </location>
</feature>
<protein>
    <submittedName>
        <fullName evidence="2">Uncharacterized protein</fullName>
    </submittedName>
</protein>
<feature type="compositionally biased region" description="Basic and acidic residues" evidence="1">
    <location>
        <begin position="1"/>
        <end position="16"/>
    </location>
</feature>